<dbReference type="Pfam" id="PF05786">
    <property type="entry name" value="Cnd2"/>
    <property type="match status" value="1"/>
</dbReference>
<comment type="subcellular location">
    <subcellularLocation>
        <location evidence="1">Chromosome</location>
    </subcellularLocation>
    <subcellularLocation>
        <location evidence="2">Cytoplasm</location>
    </subcellularLocation>
</comment>
<dbReference type="Proteomes" id="UP001497600">
    <property type="component" value="Chromosome F"/>
</dbReference>
<evidence type="ECO:0000256" key="1">
    <source>
        <dbReference type="ARBA" id="ARBA00004286"/>
    </source>
</evidence>
<feature type="compositionally biased region" description="Basic residues" evidence="12">
    <location>
        <begin position="38"/>
        <end position="60"/>
    </location>
</feature>
<evidence type="ECO:0000256" key="12">
    <source>
        <dbReference type="SAM" id="MobiDB-lite"/>
    </source>
</evidence>
<dbReference type="EMBL" id="OZ004258">
    <property type="protein sequence ID" value="CAK7914615.1"/>
    <property type="molecule type" value="Genomic_DNA"/>
</dbReference>
<gene>
    <name evidence="13" type="primary">BRN1</name>
    <name evidence="13" type="ORF">CAAN4_F17238</name>
</gene>
<feature type="region of interest" description="Disordered" evidence="12">
    <location>
        <begin position="580"/>
        <end position="604"/>
    </location>
</feature>
<dbReference type="PANTHER" id="PTHR13108:SF9">
    <property type="entry name" value="CONDENSIN COMPLEX SUBUNIT 2"/>
    <property type="match status" value="1"/>
</dbReference>
<reference evidence="13 14" key="1">
    <citation type="submission" date="2024-01" db="EMBL/GenBank/DDBJ databases">
        <authorList>
            <consortium name="Genoscope - CEA"/>
            <person name="William W."/>
        </authorList>
    </citation>
    <scope>NUCLEOTIDE SEQUENCE [LARGE SCALE GENOMIC DNA]</scope>
    <source>
        <strain evidence="13 14">29B2s-10</strain>
    </source>
</reference>
<evidence type="ECO:0000256" key="11">
    <source>
        <dbReference type="PIRNR" id="PIRNR017126"/>
    </source>
</evidence>
<keyword evidence="7 11" id="KW-0132">Cell division</keyword>
<feature type="region of interest" description="Disordered" evidence="12">
    <location>
        <begin position="454"/>
        <end position="481"/>
    </location>
</feature>
<comment type="similarity">
    <text evidence="3 11">Belongs to the CND2 (condensin subunit 2) family.</text>
</comment>
<protein>
    <recommendedName>
        <fullName evidence="4 11">Condensin complex subunit 2</fullName>
    </recommendedName>
</protein>
<evidence type="ECO:0000256" key="3">
    <source>
        <dbReference type="ARBA" id="ARBA00009471"/>
    </source>
</evidence>
<keyword evidence="10 11" id="KW-0131">Cell cycle</keyword>
<feature type="compositionally biased region" description="Polar residues" evidence="12">
    <location>
        <begin position="24"/>
        <end position="34"/>
    </location>
</feature>
<evidence type="ECO:0000256" key="7">
    <source>
        <dbReference type="ARBA" id="ARBA00022618"/>
    </source>
</evidence>
<evidence type="ECO:0000256" key="10">
    <source>
        <dbReference type="ARBA" id="ARBA00023306"/>
    </source>
</evidence>
<sequence length="745" mass="83828">MSILPKARSRSSSTASTTIGMVPSRTSSLHNLSNKGRAISKSKRVASNHHHGGAGGHHHNNNSTGNRMASRGDLFGGDGSADLEDAIHFDENKHTILSNFEEWIKLSTDNKITSKNSWQIALIDYFKDLNVIKDGENINFQRASATLDGCVKIYSSRVESAATETGKLLSGLAKKKEEGNHEEDGEDGAGDEDEDGEEGNNVDENGVEIRKKRKMNRVMESTIVKFETIKVKKFDQELAIDPLFKKALSEFDEGGAKSLLLNTLSIDKSGRVIFDATTRGEEKEVVEEEAEQIKTKSVDDSIMEERVSKLSSFLFEENDIEKLSICPSLNELKLVLTDINKAKKVLGDVNNRFLDEEREERENGNSLVPSPYVPTFDEFDDFGDDNDLSNHFNESVVRSVLNMDDGEREIMEDDGDEEMVVKSGGILDRDLMAYFDTNMKSNWRGPEHWKVAQIKKSHQGQPQENNDGKSTTSTTTTRKSREKNATIINFFNINDEDEEEKLFETPKNILSTTIKPDQRELKKNKLPEDIQYNSSKLTNLFLKDRSVVQWTRGKSPNGSKSNENILTDENFFADQYVKREQEEAEAAEAEKSRIGNETGNPFYDDDDFGGDDFGGIDFNDALAVPSKLDESEDKKGTFSTQQLLSGGRKARPEYVNFSRIAKRVDVKLLKDNLWRSIKQEEQEEEEELSKDFAEVITSIGKMYPPEEKKDLSTSFCFICLLHLANEHGLDISTNDTNDNLKITGF</sequence>
<dbReference type="PANTHER" id="PTHR13108">
    <property type="entry name" value="CONDENSIN COMPLEX SUBUNIT 2"/>
    <property type="match status" value="1"/>
</dbReference>
<evidence type="ECO:0000256" key="6">
    <source>
        <dbReference type="ARBA" id="ARBA00022490"/>
    </source>
</evidence>
<feature type="compositionally biased region" description="Acidic residues" evidence="12">
    <location>
        <begin position="180"/>
        <end position="201"/>
    </location>
</feature>
<proteinExistence type="inferred from homology"/>
<organism evidence="13 14">
    <name type="scientific">[Candida] anglica</name>
    <dbReference type="NCBI Taxonomy" id="148631"/>
    <lineage>
        <taxon>Eukaryota</taxon>
        <taxon>Fungi</taxon>
        <taxon>Dikarya</taxon>
        <taxon>Ascomycota</taxon>
        <taxon>Saccharomycotina</taxon>
        <taxon>Pichiomycetes</taxon>
        <taxon>Debaryomycetaceae</taxon>
        <taxon>Kurtzmaniella</taxon>
    </lineage>
</organism>
<evidence type="ECO:0000313" key="13">
    <source>
        <dbReference type="EMBL" id="CAK7914615.1"/>
    </source>
</evidence>
<evidence type="ECO:0000256" key="8">
    <source>
        <dbReference type="ARBA" id="ARBA00022776"/>
    </source>
</evidence>
<dbReference type="InterPro" id="IPR022816">
    <property type="entry name" value="Condensin_barren_su2"/>
</dbReference>
<name>A0ABP0EG97_9ASCO</name>
<feature type="region of interest" description="Disordered" evidence="12">
    <location>
        <begin position="1"/>
        <end position="75"/>
    </location>
</feature>
<keyword evidence="14" id="KW-1185">Reference proteome</keyword>
<evidence type="ECO:0000256" key="2">
    <source>
        <dbReference type="ARBA" id="ARBA00004496"/>
    </source>
</evidence>
<keyword evidence="5" id="KW-0158">Chromosome</keyword>
<dbReference type="PIRSF" id="PIRSF017126">
    <property type="entry name" value="Condensin_H"/>
    <property type="match status" value="1"/>
</dbReference>
<evidence type="ECO:0000256" key="4">
    <source>
        <dbReference type="ARBA" id="ARBA00016065"/>
    </source>
</evidence>
<evidence type="ECO:0000256" key="5">
    <source>
        <dbReference type="ARBA" id="ARBA00022454"/>
    </source>
</evidence>
<accession>A0ABP0EG97</accession>
<evidence type="ECO:0000313" key="14">
    <source>
        <dbReference type="Proteomes" id="UP001497600"/>
    </source>
</evidence>
<keyword evidence="9 11" id="KW-0226">DNA condensation</keyword>
<feature type="region of interest" description="Disordered" evidence="12">
    <location>
        <begin position="172"/>
        <end position="207"/>
    </location>
</feature>
<comment type="function">
    <text evidence="11">Regulatory subunit of the condensin complex, a complex required for conversion of interphase chromatin into mitotic-like condense chromosomes.</text>
</comment>
<evidence type="ECO:0000256" key="9">
    <source>
        <dbReference type="ARBA" id="ARBA00023067"/>
    </source>
</evidence>
<keyword evidence="8 11" id="KW-0498">Mitosis</keyword>
<keyword evidence="6" id="KW-0963">Cytoplasm</keyword>